<evidence type="ECO:0000313" key="3">
    <source>
        <dbReference type="Proteomes" id="UP000622245"/>
    </source>
</evidence>
<feature type="region of interest" description="Disordered" evidence="1">
    <location>
        <begin position="50"/>
        <end position="81"/>
    </location>
</feature>
<proteinExistence type="predicted"/>
<evidence type="ECO:0000313" key="2">
    <source>
        <dbReference type="EMBL" id="MBM0275364.1"/>
    </source>
</evidence>
<organism evidence="2 3">
    <name type="scientific">Micromonospora tarensis</name>
    <dbReference type="NCBI Taxonomy" id="2806100"/>
    <lineage>
        <taxon>Bacteria</taxon>
        <taxon>Bacillati</taxon>
        <taxon>Actinomycetota</taxon>
        <taxon>Actinomycetes</taxon>
        <taxon>Micromonosporales</taxon>
        <taxon>Micromonosporaceae</taxon>
        <taxon>Micromonospora</taxon>
    </lineage>
</organism>
<name>A0ABS1YD91_9ACTN</name>
<feature type="compositionally biased region" description="Basic and acidic residues" evidence="1">
    <location>
        <begin position="17"/>
        <end position="29"/>
    </location>
</feature>
<protein>
    <submittedName>
        <fullName evidence="2">Uncharacterized protein</fullName>
    </submittedName>
</protein>
<dbReference type="Proteomes" id="UP000622245">
    <property type="component" value="Unassembled WGS sequence"/>
</dbReference>
<dbReference type="RefSeq" id="WP_203147761.1">
    <property type="nucleotide sequence ID" value="NZ_JAEVHL010000021.1"/>
</dbReference>
<reference evidence="2 3" key="1">
    <citation type="submission" date="2021-01" db="EMBL/GenBank/DDBJ databases">
        <title>Draft genome sequence of Micromonospora sp. strain STR1s_6.</title>
        <authorList>
            <person name="Karlyshev A."/>
            <person name="Jawad R."/>
        </authorList>
    </citation>
    <scope>NUCLEOTIDE SEQUENCE [LARGE SCALE GENOMIC DNA]</scope>
    <source>
        <strain evidence="2 3">STR1S-6</strain>
    </source>
</reference>
<comment type="caution">
    <text evidence="2">The sequence shown here is derived from an EMBL/GenBank/DDBJ whole genome shotgun (WGS) entry which is preliminary data.</text>
</comment>
<feature type="compositionally biased region" description="Basic residues" evidence="1">
    <location>
        <begin position="60"/>
        <end position="81"/>
    </location>
</feature>
<evidence type="ECO:0000256" key="1">
    <source>
        <dbReference type="SAM" id="MobiDB-lite"/>
    </source>
</evidence>
<gene>
    <name evidence="2" type="ORF">JM949_07785</name>
</gene>
<accession>A0ABS1YD91</accession>
<keyword evidence="3" id="KW-1185">Reference proteome</keyword>
<dbReference type="EMBL" id="JAEVHL010000021">
    <property type="protein sequence ID" value="MBM0275364.1"/>
    <property type="molecule type" value="Genomic_DNA"/>
</dbReference>
<sequence>MTPSAAGKIGAHTKWGRTPDRKAATEPARKAAASKWLAEVRAEFPDLDAATQQQLADSRRRAHMTRIARLPRPRRKARPAA</sequence>
<feature type="region of interest" description="Disordered" evidence="1">
    <location>
        <begin position="1"/>
        <end position="30"/>
    </location>
</feature>